<dbReference type="Pfam" id="PF03909">
    <property type="entry name" value="BSD"/>
    <property type="match status" value="1"/>
</dbReference>
<feature type="domain" description="BSD" evidence="8">
    <location>
        <begin position="210"/>
        <end position="262"/>
    </location>
</feature>
<dbReference type="InterPro" id="IPR011993">
    <property type="entry name" value="PH-like_dom_sf"/>
</dbReference>
<dbReference type="WBParaSite" id="TASK_0000888701-mRNA-1">
    <property type="protein sequence ID" value="TASK_0000888701-mRNA-1"/>
    <property type="gene ID" value="TASK_0000888701"/>
</dbReference>
<evidence type="ECO:0000313" key="10">
    <source>
        <dbReference type="Proteomes" id="UP000282613"/>
    </source>
</evidence>
<evidence type="ECO:0000313" key="11">
    <source>
        <dbReference type="WBParaSite" id="TASK_0000888701-mRNA-1"/>
    </source>
</evidence>
<reference evidence="9 10" key="2">
    <citation type="submission" date="2018-11" db="EMBL/GenBank/DDBJ databases">
        <authorList>
            <consortium name="Pathogen Informatics"/>
        </authorList>
    </citation>
    <scope>NUCLEOTIDE SEQUENCE [LARGE SCALE GENOMIC DNA]</scope>
</reference>
<evidence type="ECO:0000313" key="9">
    <source>
        <dbReference type="EMBL" id="VDK41217.1"/>
    </source>
</evidence>
<dbReference type="Proteomes" id="UP000282613">
    <property type="component" value="Unassembled WGS sequence"/>
</dbReference>
<feature type="compositionally biased region" description="Polar residues" evidence="7">
    <location>
        <begin position="154"/>
        <end position="164"/>
    </location>
</feature>
<dbReference type="CDD" id="cd13229">
    <property type="entry name" value="PH_TFIIH"/>
    <property type="match status" value="1"/>
</dbReference>
<keyword evidence="3" id="KW-0677">Repeat</keyword>
<dbReference type="InterPro" id="IPR013876">
    <property type="entry name" value="TFIIH_BTF_p62_N"/>
</dbReference>
<dbReference type="InterPro" id="IPR005607">
    <property type="entry name" value="BSD_dom"/>
</dbReference>
<dbReference type="Gene3D" id="6.10.140.1200">
    <property type="match status" value="1"/>
</dbReference>
<protein>
    <submittedName>
        <fullName evidence="11">General transcription factor IIH subunit 1</fullName>
    </submittedName>
</protein>
<sequence>MSKKSEDVLLMVKHVRHKKVDGTLYVNSGRIAWRNQTSDSFRISAAFEDIRLQRVSLDNKEKVQLQLLMHSGESFTFHFADTAGREKQLEMRNKVKEMLQLMLPKFKDKAHSELNEKFRILESNPHLLSLYKELVVTGILSSEEFWARPEFSQAKSVGSTSPPSAGTKDGTAPSQWVSRSGIALNLTQERTQIAGVPSCLLSDIKPEMDGTNSIKYNLTKEIIDAIFRAYPAVRQRHRDLVPDKLSEADFWNKFFQSHYYHRYVILTTAFDCGYFRDRGIINQDDVFSECDGLDEKILRQELLRCRKMRLTSHLDVGDLEDHSIGEGYGVEPPSPPPNSTSNTKQKVNTNQLLLHRFNKHSILIMRALAKYSAGAASTAATTESAYKDLAASGSLKRRFYESEASKDPKTSKSELELAVTKDYFQSPSSAMQSTASSLTQSQARQALAACRASLAVPNRGGRLLFNNSDVQLAIADVSAGGCLMAGGKSAAGEKAGTPSSVLLLLSPEQSKELSMLYSAVGELLRHFWVCLPTTTVAMAEKIIRIHESLGRFETTKLTPFIESVESTLSSAGVRGNGGNVNGVYRCRVTAHLESLINAAKDKFKEWHAGQQRLSNSQ</sequence>
<dbReference type="PROSITE" id="PS50858">
    <property type="entry name" value="BSD"/>
    <property type="match status" value="2"/>
</dbReference>
<evidence type="ECO:0000256" key="4">
    <source>
        <dbReference type="ARBA" id="ARBA00023015"/>
    </source>
</evidence>
<keyword evidence="6" id="KW-0539">Nucleus</keyword>
<dbReference type="SUPFAM" id="SSF50729">
    <property type="entry name" value="PH domain-like"/>
    <property type="match status" value="1"/>
</dbReference>
<evidence type="ECO:0000256" key="1">
    <source>
        <dbReference type="ARBA" id="ARBA00004123"/>
    </source>
</evidence>
<feature type="region of interest" description="Disordered" evidence="7">
    <location>
        <begin position="154"/>
        <end position="175"/>
    </location>
</feature>
<dbReference type="InterPro" id="IPR035925">
    <property type="entry name" value="BSD_dom_sf"/>
</dbReference>
<dbReference type="STRING" id="60517.A0A0R3WDN6"/>
<dbReference type="SUPFAM" id="SSF140383">
    <property type="entry name" value="BSD domain-like"/>
    <property type="match status" value="2"/>
</dbReference>
<name>A0A0R3WDN6_TAEAS</name>
<dbReference type="Gene3D" id="1.10.3970.10">
    <property type="entry name" value="BSD domain"/>
    <property type="match status" value="1"/>
</dbReference>
<evidence type="ECO:0000259" key="8">
    <source>
        <dbReference type="PROSITE" id="PS50858"/>
    </source>
</evidence>
<keyword evidence="5" id="KW-0804">Transcription</keyword>
<proteinExistence type="inferred from homology"/>
<feature type="domain" description="BSD" evidence="8">
    <location>
        <begin position="102"/>
        <end position="148"/>
    </location>
</feature>
<dbReference type="SMART" id="SM00751">
    <property type="entry name" value="BSD"/>
    <property type="match status" value="2"/>
</dbReference>
<dbReference type="AlphaFoldDB" id="A0A0R3WDN6"/>
<dbReference type="Gene3D" id="2.30.29.30">
    <property type="entry name" value="Pleckstrin-homology domain (PH domain)/Phosphotyrosine-binding domain (PTB)"/>
    <property type="match status" value="1"/>
</dbReference>
<evidence type="ECO:0000256" key="2">
    <source>
        <dbReference type="ARBA" id="ARBA00009448"/>
    </source>
</evidence>
<evidence type="ECO:0000256" key="3">
    <source>
        <dbReference type="ARBA" id="ARBA00022737"/>
    </source>
</evidence>
<comment type="similarity">
    <text evidence="2">Belongs to the TFB1 family.</text>
</comment>
<dbReference type="GO" id="GO:0000439">
    <property type="term" value="C:transcription factor TFIIH core complex"/>
    <property type="evidence" value="ECO:0007669"/>
    <property type="project" value="InterPro"/>
</dbReference>
<dbReference type="Pfam" id="PF08567">
    <property type="entry name" value="PH_TFIIH"/>
    <property type="match status" value="1"/>
</dbReference>
<reference evidence="11" key="1">
    <citation type="submission" date="2016-04" db="UniProtKB">
        <authorList>
            <consortium name="WormBaseParasite"/>
        </authorList>
    </citation>
    <scope>IDENTIFICATION</scope>
</reference>
<dbReference type="OrthoDB" id="360521at2759"/>
<keyword evidence="4" id="KW-0805">Transcription regulation</keyword>
<dbReference type="GO" id="GO:0006351">
    <property type="term" value="P:DNA-templated transcription"/>
    <property type="evidence" value="ECO:0007669"/>
    <property type="project" value="InterPro"/>
</dbReference>
<accession>A0A0R3WDN6</accession>
<feature type="region of interest" description="Disordered" evidence="7">
    <location>
        <begin position="324"/>
        <end position="345"/>
    </location>
</feature>
<keyword evidence="10" id="KW-1185">Reference proteome</keyword>
<organism evidence="11">
    <name type="scientific">Taenia asiatica</name>
    <name type="common">Asian tapeworm</name>
    <dbReference type="NCBI Taxonomy" id="60517"/>
    <lineage>
        <taxon>Eukaryota</taxon>
        <taxon>Metazoa</taxon>
        <taxon>Spiralia</taxon>
        <taxon>Lophotrochozoa</taxon>
        <taxon>Platyhelminthes</taxon>
        <taxon>Cestoda</taxon>
        <taxon>Eucestoda</taxon>
        <taxon>Cyclophyllidea</taxon>
        <taxon>Taeniidae</taxon>
        <taxon>Taenia</taxon>
    </lineage>
</organism>
<comment type="subcellular location">
    <subcellularLocation>
        <location evidence="1">Nucleus</location>
    </subcellularLocation>
</comment>
<dbReference type="GO" id="GO:0006289">
    <property type="term" value="P:nucleotide-excision repair"/>
    <property type="evidence" value="ECO:0007669"/>
    <property type="project" value="InterPro"/>
</dbReference>
<dbReference type="PANTHER" id="PTHR12856">
    <property type="entry name" value="TRANSCRIPTION INITIATION FACTOR IIH-RELATED"/>
    <property type="match status" value="1"/>
</dbReference>
<evidence type="ECO:0000256" key="5">
    <source>
        <dbReference type="ARBA" id="ARBA00023163"/>
    </source>
</evidence>
<dbReference type="InterPro" id="IPR027079">
    <property type="entry name" value="Tfb1/GTF2H1"/>
</dbReference>
<evidence type="ECO:0000256" key="7">
    <source>
        <dbReference type="SAM" id="MobiDB-lite"/>
    </source>
</evidence>
<evidence type="ECO:0000256" key="6">
    <source>
        <dbReference type="ARBA" id="ARBA00023242"/>
    </source>
</evidence>
<dbReference type="EMBL" id="UYRS01018919">
    <property type="protein sequence ID" value="VDK41217.1"/>
    <property type="molecule type" value="Genomic_DNA"/>
</dbReference>
<gene>
    <name evidence="9" type="ORF">TASK_LOCUS8888</name>
</gene>